<dbReference type="SUPFAM" id="SSF54849">
    <property type="entry name" value="GroEL-intermediate domain like"/>
    <property type="match status" value="1"/>
</dbReference>
<dbReference type="GO" id="GO:0042026">
    <property type="term" value="P:protein refolding"/>
    <property type="evidence" value="ECO:0007669"/>
    <property type="project" value="UniProtKB-UniRule"/>
</dbReference>
<organism evidence="7 8">
    <name type="scientific">Candidatus Kaiserbacteria bacterium RIFCSPLOWO2_01_FULL_54_24</name>
    <dbReference type="NCBI Taxonomy" id="1798515"/>
    <lineage>
        <taxon>Bacteria</taxon>
        <taxon>Candidatus Kaiseribacteriota</taxon>
    </lineage>
</organism>
<dbReference type="EMBL" id="MFMC01000006">
    <property type="protein sequence ID" value="OGG77804.1"/>
    <property type="molecule type" value="Genomic_DNA"/>
</dbReference>
<feature type="coiled-coil region" evidence="6">
    <location>
        <begin position="340"/>
        <end position="367"/>
    </location>
</feature>
<comment type="subunit">
    <text evidence="3 5">Forms a cylinder of 14 subunits composed of two heptameric rings stacked back-to-back. Interacts with the co-chaperonin GroES.</text>
</comment>
<dbReference type="EC" id="5.6.1.7" evidence="3"/>
<dbReference type="GO" id="GO:0005737">
    <property type="term" value="C:cytoplasm"/>
    <property type="evidence" value="ECO:0007669"/>
    <property type="project" value="UniProtKB-SubCell"/>
</dbReference>
<dbReference type="NCBIfam" id="NF009489">
    <property type="entry name" value="PRK12851.1"/>
    <property type="match status" value="1"/>
</dbReference>
<accession>A0A1F6EW23</accession>
<comment type="caution">
    <text evidence="3">Lacks conserved residue(s) required for the propagation of feature annotation.</text>
</comment>
<comment type="function">
    <text evidence="3 5">Together with its co-chaperonin GroES, plays an essential role in assisting protein folding. The GroEL-GroES system forms a nano-cage that allows encapsulation of the non-native substrate proteins and provides a physical environment optimized to promote and accelerate protein folding.</text>
</comment>
<dbReference type="NCBIfam" id="NF009487">
    <property type="entry name" value="PRK12849.1"/>
    <property type="match status" value="1"/>
</dbReference>
<dbReference type="SUPFAM" id="SSF48592">
    <property type="entry name" value="GroEL equatorial domain-like"/>
    <property type="match status" value="1"/>
</dbReference>
<dbReference type="STRING" id="1798515.A3B35_00025"/>
<keyword evidence="3" id="KW-0413">Isomerase</keyword>
<keyword evidence="3" id="KW-0067">ATP-binding</keyword>
<dbReference type="SUPFAM" id="SSF52029">
    <property type="entry name" value="GroEL apical domain-like"/>
    <property type="match status" value="1"/>
</dbReference>
<dbReference type="PANTHER" id="PTHR45633">
    <property type="entry name" value="60 KDA HEAT SHOCK PROTEIN, MITOCHONDRIAL"/>
    <property type="match status" value="1"/>
</dbReference>
<keyword evidence="6" id="KW-0175">Coiled coil</keyword>
<dbReference type="GO" id="GO:0140662">
    <property type="term" value="F:ATP-dependent protein folding chaperone"/>
    <property type="evidence" value="ECO:0007669"/>
    <property type="project" value="InterPro"/>
</dbReference>
<dbReference type="Proteomes" id="UP000177215">
    <property type="component" value="Unassembled WGS sequence"/>
</dbReference>
<feature type="binding site" evidence="3">
    <location>
        <position position="504"/>
    </location>
    <ligand>
        <name>ATP</name>
        <dbReference type="ChEBI" id="CHEBI:30616"/>
    </ligand>
</feature>
<gene>
    <name evidence="3" type="primary">groEL</name>
    <name evidence="3" type="synonym">groL</name>
    <name evidence="7" type="ORF">A3B35_00025</name>
</gene>
<name>A0A1F6EW23_9BACT</name>
<feature type="binding site" evidence="3">
    <location>
        <position position="416"/>
    </location>
    <ligand>
        <name>ATP</name>
        <dbReference type="ChEBI" id="CHEBI:30616"/>
    </ligand>
</feature>
<proteinExistence type="inferred from homology"/>
<evidence type="ECO:0000256" key="4">
    <source>
        <dbReference type="RuleBase" id="RU000418"/>
    </source>
</evidence>
<evidence type="ECO:0000313" key="7">
    <source>
        <dbReference type="EMBL" id="OGG77804.1"/>
    </source>
</evidence>
<dbReference type="Gene3D" id="3.30.260.10">
    <property type="entry name" value="TCP-1-like chaperonin intermediate domain"/>
    <property type="match status" value="1"/>
</dbReference>
<comment type="similarity">
    <text evidence="1 3 4">Belongs to the chaperonin (HSP60) family.</text>
</comment>
<dbReference type="InterPro" id="IPR001844">
    <property type="entry name" value="Cpn60/GroEL"/>
</dbReference>
<evidence type="ECO:0000256" key="3">
    <source>
        <dbReference type="HAMAP-Rule" id="MF_00600"/>
    </source>
</evidence>
<evidence type="ECO:0000256" key="6">
    <source>
        <dbReference type="SAM" id="Coils"/>
    </source>
</evidence>
<keyword evidence="3" id="KW-0963">Cytoplasm</keyword>
<dbReference type="NCBIfam" id="NF009488">
    <property type="entry name" value="PRK12850.1"/>
    <property type="match status" value="1"/>
</dbReference>
<evidence type="ECO:0000256" key="5">
    <source>
        <dbReference type="RuleBase" id="RU000419"/>
    </source>
</evidence>
<dbReference type="InterPro" id="IPR027409">
    <property type="entry name" value="GroEL-like_apical_dom_sf"/>
</dbReference>
<dbReference type="GO" id="GO:0016853">
    <property type="term" value="F:isomerase activity"/>
    <property type="evidence" value="ECO:0007669"/>
    <property type="project" value="UniProtKB-KW"/>
</dbReference>
<dbReference type="AlphaFoldDB" id="A0A1F6EW23"/>
<feature type="binding site" evidence="3">
    <location>
        <begin position="86"/>
        <end position="90"/>
    </location>
    <ligand>
        <name>ATP</name>
        <dbReference type="ChEBI" id="CHEBI:30616"/>
    </ligand>
</feature>
<reference evidence="7 8" key="1">
    <citation type="journal article" date="2016" name="Nat. Commun.">
        <title>Thousands of microbial genomes shed light on interconnected biogeochemical processes in an aquifer system.</title>
        <authorList>
            <person name="Anantharaman K."/>
            <person name="Brown C.T."/>
            <person name="Hug L.A."/>
            <person name="Sharon I."/>
            <person name="Castelle C.J."/>
            <person name="Probst A.J."/>
            <person name="Thomas B.C."/>
            <person name="Singh A."/>
            <person name="Wilkins M.J."/>
            <person name="Karaoz U."/>
            <person name="Brodie E.L."/>
            <person name="Williams K.H."/>
            <person name="Hubbard S.S."/>
            <person name="Banfield J.F."/>
        </authorList>
    </citation>
    <scope>NUCLEOTIDE SEQUENCE [LARGE SCALE GENOMIC DNA]</scope>
</reference>
<dbReference type="Pfam" id="PF00118">
    <property type="entry name" value="Cpn60_TCP1"/>
    <property type="match status" value="1"/>
</dbReference>
<keyword evidence="3" id="KW-0547">Nucleotide-binding</keyword>
<dbReference type="NCBIfam" id="NF000592">
    <property type="entry name" value="PRK00013.1"/>
    <property type="match status" value="1"/>
</dbReference>
<dbReference type="FunFam" id="3.50.7.10:FF:000001">
    <property type="entry name" value="60 kDa chaperonin"/>
    <property type="match status" value="1"/>
</dbReference>
<comment type="caution">
    <text evidence="7">The sequence shown here is derived from an EMBL/GenBank/DDBJ whole genome shotgun (WGS) entry which is preliminary data.</text>
</comment>
<dbReference type="PRINTS" id="PR00298">
    <property type="entry name" value="CHAPERONIN60"/>
</dbReference>
<evidence type="ECO:0000256" key="1">
    <source>
        <dbReference type="ARBA" id="ARBA00006607"/>
    </source>
</evidence>
<evidence type="ECO:0000256" key="2">
    <source>
        <dbReference type="ARBA" id="ARBA00023186"/>
    </source>
</evidence>
<dbReference type="InterPro" id="IPR027410">
    <property type="entry name" value="TCP-1-like_intermed_sf"/>
</dbReference>
<dbReference type="GO" id="GO:0051082">
    <property type="term" value="F:unfolded protein binding"/>
    <property type="evidence" value="ECO:0007669"/>
    <property type="project" value="UniProtKB-UniRule"/>
</dbReference>
<comment type="subcellular location">
    <subcellularLocation>
        <location evidence="3">Cytoplasm</location>
    </subcellularLocation>
</comment>
<dbReference type="InterPro" id="IPR027413">
    <property type="entry name" value="GROEL-like_equatorial_sf"/>
</dbReference>
<sequence>MAKQILQSDEARKALKSGIDKVADIVKLTLGPRGRNVALDKSWGGPTITNDGVTIAKEITLADKFENMGASIVKEVATKTNDKAGDGTTTSIVLFQAMVRDGLKRIGPAVNPMVVRAGMEQGLKDAVDALNAKSMKREISSKQEIKQVATIASESEDLGEIIADVMEKVGSTGVVTVEESQSLGIEKEIVEGMEFDKGYVSAYMITNAERMEAVAKDTPVLITDQKISAVKDILPLLEKVAQSGKKELVIIADDVDGEALATFVVNKLRGVFNVLAVKAPGYGDRKKEMLADIAILLGGEVVSEDLGIKLENAELTMLGRAQRIVATKESTVIVGGKGKKADITSRVAQLRKQLENTDSKFDKEKLEERIAKLTGGVAVIRVGAATETEMKYLKDKIEDAVNATKAAVSEGIVPGGGVALLSVSRKLTSELQGGYGNKEDAFKMGYATVINACLTPFQEILRNATHDVGMDSQLIVQQLGSKGKGYDAKRGRIVDDMFAEGIIDPVKVTRTALQNAVSAAAIFLTTEAAIADIPEEKKNTGGGMPGGMGDME</sequence>
<evidence type="ECO:0000313" key="8">
    <source>
        <dbReference type="Proteomes" id="UP000177215"/>
    </source>
</evidence>
<dbReference type="HAMAP" id="MF_00600">
    <property type="entry name" value="CH60"/>
    <property type="match status" value="1"/>
</dbReference>
<dbReference type="CDD" id="cd03344">
    <property type="entry name" value="GroEL"/>
    <property type="match status" value="1"/>
</dbReference>
<protein>
    <recommendedName>
        <fullName evidence="3">Chaperonin GroEL</fullName>
        <ecNumber evidence="3">5.6.1.7</ecNumber>
    </recommendedName>
    <alternativeName>
        <fullName evidence="3">60 kDa chaperonin</fullName>
    </alternativeName>
    <alternativeName>
        <fullName evidence="3">Chaperonin-60</fullName>
        <shortName evidence="3">Cpn60</shortName>
    </alternativeName>
</protein>
<dbReference type="GO" id="GO:0005524">
    <property type="term" value="F:ATP binding"/>
    <property type="evidence" value="ECO:0007669"/>
    <property type="project" value="UniProtKB-UniRule"/>
</dbReference>
<dbReference type="NCBIfam" id="TIGR02348">
    <property type="entry name" value="GroEL"/>
    <property type="match status" value="1"/>
</dbReference>
<dbReference type="Gene3D" id="1.10.560.10">
    <property type="entry name" value="GroEL-like equatorial domain"/>
    <property type="match status" value="1"/>
</dbReference>
<keyword evidence="2 3" id="KW-0143">Chaperone</keyword>
<feature type="binding site" evidence="3">
    <location>
        <begin position="29"/>
        <end position="32"/>
    </location>
    <ligand>
        <name>ATP</name>
        <dbReference type="ChEBI" id="CHEBI:30616"/>
    </ligand>
</feature>
<dbReference type="InterPro" id="IPR002423">
    <property type="entry name" value="Cpn60/GroEL/TCP-1"/>
</dbReference>
<dbReference type="Gene3D" id="3.50.7.10">
    <property type="entry name" value="GroEL"/>
    <property type="match status" value="1"/>
</dbReference>